<dbReference type="RefSeq" id="WP_007042327.1">
    <property type="nucleotide sequence ID" value="NZ_AFWT01000033.1"/>
</dbReference>
<dbReference type="AlphaFoldDB" id="G2E5Q1"/>
<feature type="chain" id="PRO_5003429007" description="Phytase-like domain-containing protein" evidence="1">
    <location>
        <begin position="24"/>
        <end position="350"/>
    </location>
</feature>
<protein>
    <recommendedName>
        <fullName evidence="2">Phytase-like domain-containing protein</fullName>
    </recommendedName>
</protein>
<name>G2E5Q1_9GAMM</name>
<dbReference type="Proteomes" id="UP000004200">
    <property type="component" value="Unassembled WGS sequence"/>
</dbReference>
<dbReference type="InterPro" id="IPR014567">
    <property type="entry name" value="UCP031900"/>
</dbReference>
<sequence length="350" mass="37940">MIARALVRLIALSTLAVTISACANEVPATPGLADAIPISYERHRLSARGEDIDRVGRLIYRGGLELSSPDPRFGGWSGLIVSADGKRLLSQSDEAHWLRADIVYDRHGDLAGVTHAELADMLDLDGQTMPKSRGDAEGLAALSPAGPDGPVLVSFERKARVWRYETGRALDALPEPVAMPKGVAVGDNNQGLEGLTRFDAHTLFAVIESPHDDSPDLDAWLVCYPTPKSCAQAGMLHVAFHPPYHISDAAMGPDGTHLYLLERRFLGLFSGLVIALREVDAAAVKPGARLDGQEIAQFDMSEAIDNFEGVSLRRDADGKTYVYLISDDNYDPMLQRTLLLMFELEPAGDN</sequence>
<dbReference type="OrthoDB" id="9798693at2"/>
<reference evidence="3 4" key="1">
    <citation type="submission" date="2011-06" db="EMBL/GenBank/DDBJ databases">
        <title>The draft genome of Thiorhodococcus drewsii AZ1.</title>
        <authorList>
            <consortium name="US DOE Joint Genome Institute (JGI-PGF)"/>
            <person name="Lucas S."/>
            <person name="Han J."/>
            <person name="Lapidus A."/>
            <person name="Cheng J.-F."/>
            <person name="Goodwin L."/>
            <person name="Pitluck S."/>
            <person name="Peters L."/>
            <person name="Land M.L."/>
            <person name="Hauser L."/>
            <person name="Vogl K."/>
            <person name="Liu Z."/>
            <person name="Imhoff J."/>
            <person name="Thiel V."/>
            <person name="Frigaard N.-U."/>
            <person name="Bryant D.A."/>
            <person name="Woyke T.J."/>
        </authorList>
    </citation>
    <scope>NUCLEOTIDE SEQUENCE [LARGE SCALE GENOMIC DNA]</scope>
    <source>
        <strain evidence="3 4">AZ1</strain>
    </source>
</reference>
<gene>
    <name evidence="3" type="ORF">ThidrDRAFT_3614</name>
</gene>
<dbReference type="eggNOG" id="COG4246">
    <property type="taxonomic scope" value="Bacteria"/>
</dbReference>
<proteinExistence type="predicted"/>
<keyword evidence="1" id="KW-0732">Signal</keyword>
<evidence type="ECO:0000256" key="1">
    <source>
        <dbReference type="SAM" id="SignalP"/>
    </source>
</evidence>
<evidence type="ECO:0000259" key="2">
    <source>
        <dbReference type="Pfam" id="PF13449"/>
    </source>
</evidence>
<dbReference type="Pfam" id="PF13449">
    <property type="entry name" value="Phytase-like"/>
    <property type="match status" value="1"/>
</dbReference>
<comment type="caution">
    <text evidence="3">The sequence shown here is derived from an EMBL/GenBank/DDBJ whole genome shotgun (WGS) entry which is preliminary data.</text>
</comment>
<dbReference type="PIRSF" id="PIRSF031900">
    <property type="entry name" value="UCP031900"/>
    <property type="match status" value="1"/>
</dbReference>
<organism evidence="3 4">
    <name type="scientific">Thiorhodococcus drewsii AZ1</name>
    <dbReference type="NCBI Taxonomy" id="765913"/>
    <lineage>
        <taxon>Bacteria</taxon>
        <taxon>Pseudomonadati</taxon>
        <taxon>Pseudomonadota</taxon>
        <taxon>Gammaproteobacteria</taxon>
        <taxon>Chromatiales</taxon>
        <taxon>Chromatiaceae</taxon>
        <taxon>Thiorhodococcus</taxon>
    </lineage>
</organism>
<feature type="signal peptide" evidence="1">
    <location>
        <begin position="1"/>
        <end position="23"/>
    </location>
</feature>
<dbReference type="InterPro" id="IPR027372">
    <property type="entry name" value="Phytase-like_dom"/>
</dbReference>
<dbReference type="PROSITE" id="PS51257">
    <property type="entry name" value="PROKAR_LIPOPROTEIN"/>
    <property type="match status" value="1"/>
</dbReference>
<accession>G2E5Q1</accession>
<dbReference type="STRING" id="765913.ThidrDRAFT_3614"/>
<feature type="domain" description="Phytase-like" evidence="2">
    <location>
        <begin position="72"/>
        <end position="330"/>
    </location>
</feature>
<keyword evidence="4" id="KW-1185">Reference proteome</keyword>
<evidence type="ECO:0000313" key="4">
    <source>
        <dbReference type="Proteomes" id="UP000004200"/>
    </source>
</evidence>
<evidence type="ECO:0000313" key="3">
    <source>
        <dbReference type="EMBL" id="EGV28622.1"/>
    </source>
</evidence>
<dbReference type="EMBL" id="AFWT01000033">
    <property type="protein sequence ID" value="EGV28622.1"/>
    <property type="molecule type" value="Genomic_DNA"/>
</dbReference>
<dbReference type="SUPFAM" id="SSF82171">
    <property type="entry name" value="DPP6 N-terminal domain-like"/>
    <property type="match status" value="1"/>
</dbReference>